<gene>
    <name evidence="1" type="ORF">H905_00035</name>
</gene>
<organism evidence="1">
    <name type="scientific">Aliivibrio phage vB_Alvi_H905</name>
    <dbReference type="NCBI Taxonomy" id="3234039"/>
    <lineage>
        <taxon>Viruses</taxon>
    </lineage>
</organism>
<reference evidence="1" key="2">
    <citation type="submission" date="2024-07" db="EMBL/GenBank/DDBJ databases">
        <authorList>
            <person name="Foxall R."/>
        </authorList>
    </citation>
    <scope>NUCLEOTIDE SEQUENCE</scope>
</reference>
<evidence type="ECO:0000313" key="1">
    <source>
        <dbReference type="EMBL" id="XDJ03453.1"/>
    </source>
</evidence>
<name>A0AB39C9N7_9VIRU</name>
<protein>
    <submittedName>
        <fullName evidence="1">Uncharacterized protein</fullName>
    </submittedName>
</protein>
<accession>A0AB39C9N7</accession>
<dbReference type="EMBL" id="PP986400">
    <property type="protein sequence ID" value="XDJ03453.1"/>
    <property type="molecule type" value="Genomic_DNA"/>
</dbReference>
<reference evidence="1" key="1">
    <citation type="journal article" date="2024" name="Genome Announc.">
        <title>Genome sequence of H905.</title>
        <authorList>
            <person name="Whistler C."/>
            <person name="Calawa J."/>
        </authorList>
    </citation>
    <scope>NUCLEOTIDE SEQUENCE</scope>
</reference>
<proteinExistence type="predicted"/>
<sequence>MKYARGAGLLCTRRSFQRFLSETANQPVSNEDQAAAVLRQRCQVQSRRELDSCLEAKQRYQQVIRQFNDWMNG</sequence>